<sequence>MSVMKDITNLTSISSLNGHESSPERDIFVSFEAPSLRRKRTAKQASLHRFVQSSTETLENMSSEEDSSNKSGREVEGEANSVFMTPESEPRLKASAQKRRRFRLEGSPRNSDSSSSELSRTLYGLSKVQLVDLFNALVTERHPDLEQELQGLIPEPDLTEMEKKLNYLQRKIYKSFPHSRYGSSSNTFCYRRVNTHLAAFKKECVGQGQTLLDLQLWELSLSYVLMAWSYVDGMPNWDNPSHNKSKEQCFKALAVQCKKALTNLKNSLTQEKCKDLIERMQSACEQDNQLQPCVKLLTILESEF</sequence>
<reference evidence="5 6" key="1">
    <citation type="submission" date="2022-05" db="EMBL/GenBank/DDBJ databases">
        <authorList>
            <consortium name="Genoscope - CEA"/>
            <person name="William W."/>
        </authorList>
    </citation>
    <scope>NUCLEOTIDE SEQUENCE [LARGE SCALE GENOMIC DNA]</scope>
</reference>
<comment type="subcellular location">
    <subcellularLocation>
        <location evidence="1">Nucleus</location>
    </subcellularLocation>
</comment>
<dbReference type="InterPro" id="IPR013868">
    <property type="entry name" value="Cut8/Sts1_fam"/>
</dbReference>
<comment type="caution">
    <text evidence="5">The sequence shown here is derived from an EMBL/GenBank/DDBJ whole genome shotgun (WGS) entry which is preliminary data.</text>
</comment>
<dbReference type="PANTHER" id="PTHR28032:SF1">
    <property type="entry name" value="FI02826P"/>
    <property type="match status" value="1"/>
</dbReference>
<dbReference type="EMBL" id="CALNXI010001367">
    <property type="protein sequence ID" value="CAH3166624.1"/>
    <property type="molecule type" value="Genomic_DNA"/>
</dbReference>
<evidence type="ECO:0000256" key="2">
    <source>
        <dbReference type="ARBA" id="ARBA00006199"/>
    </source>
</evidence>
<proteinExistence type="inferred from homology"/>
<dbReference type="Pfam" id="PF08559">
    <property type="entry name" value="Cut8"/>
    <property type="match status" value="1"/>
</dbReference>
<keyword evidence="3" id="KW-0539">Nucleus</keyword>
<dbReference type="InterPro" id="IPR038422">
    <property type="entry name" value="Cut8/Sts1_sf"/>
</dbReference>
<evidence type="ECO:0000256" key="1">
    <source>
        <dbReference type="ARBA" id="ARBA00004123"/>
    </source>
</evidence>
<dbReference type="PANTHER" id="PTHR28032">
    <property type="entry name" value="FI02826P"/>
    <property type="match status" value="1"/>
</dbReference>
<organism evidence="5 6">
    <name type="scientific">Porites evermanni</name>
    <dbReference type="NCBI Taxonomy" id="104178"/>
    <lineage>
        <taxon>Eukaryota</taxon>
        <taxon>Metazoa</taxon>
        <taxon>Cnidaria</taxon>
        <taxon>Anthozoa</taxon>
        <taxon>Hexacorallia</taxon>
        <taxon>Scleractinia</taxon>
        <taxon>Fungiina</taxon>
        <taxon>Poritidae</taxon>
        <taxon>Porites</taxon>
    </lineage>
</organism>
<feature type="region of interest" description="Disordered" evidence="4">
    <location>
        <begin position="37"/>
        <end position="118"/>
    </location>
</feature>
<feature type="compositionally biased region" description="Low complexity" evidence="4">
    <location>
        <begin position="107"/>
        <end position="118"/>
    </location>
</feature>
<dbReference type="Gene3D" id="1.20.58.1590">
    <property type="entry name" value="Tethering factor for nuclear proteasome Cut8/Sts1"/>
    <property type="match status" value="1"/>
</dbReference>
<protein>
    <submittedName>
        <fullName evidence="5">Uncharacterized protein</fullName>
    </submittedName>
</protein>
<accession>A0ABN8QQ43</accession>
<evidence type="ECO:0000313" key="5">
    <source>
        <dbReference type="EMBL" id="CAH3166624.1"/>
    </source>
</evidence>
<feature type="region of interest" description="Disordered" evidence="4">
    <location>
        <begin position="1"/>
        <end position="25"/>
    </location>
</feature>
<gene>
    <name evidence="5" type="ORF">PEVE_00005744</name>
</gene>
<evidence type="ECO:0000256" key="4">
    <source>
        <dbReference type="SAM" id="MobiDB-lite"/>
    </source>
</evidence>
<comment type="similarity">
    <text evidence="2">Belongs to the cut8/STS1 family.</text>
</comment>
<feature type="compositionally biased region" description="Polar residues" evidence="4">
    <location>
        <begin position="8"/>
        <end position="20"/>
    </location>
</feature>
<feature type="compositionally biased region" description="Basic and acidic residues" evidence="4">
    <location>
        <begin position="67"/>
        <end position="76"/>
    </location>
</feature>
<keyword evidence="6" id="KW-1185">Reference proteome</keyword>
<feature type="compositionally biased region" description="Polar residues" evidence="4">
    <location>
        <begin position="51"/>
        <end position="61"/>
    </location>
</feature>
<name>A0ABN8QQ43_9CNID</name>
<evidence type="ECO:0000256" key="3">
    <source>
        <dbReference type="ARBA" id="ARBA00023242"/>
    </source>
</evidence>
<evidence type="ECO:0000313" key="6">
    <source>
        <dbReference type="Proteomes" id="UP001159427"/>
    </source>
</evidence>
<dbReference type="Proteomes" id="UP001159427">
    <property type="component" value="Unassembled WGS sequence"/>
</dbReference>